<keyword evidence="6 7" id="KW-0326">Glycosidase</keyword>
<dbReference type="InterPro" id="IPR026891">
    <property type="entry name" value="Fn3-like"/>
</dbReference>
<evidence type="ECO:0000256" key="6">
    <source>
        <dbReference type="ARBA" id="ARBA00023295"/>
    </source>
</evidence>
<dbReference type="EC" id="3.2.1.21" evidence="3"/>
<dbReference type="SUPFAM" id="SSF52279">
    <property type="entry name" value="Beta-D-glucan exohydrolase, C-terminal domain"/>
    <property type="match status" value="1"/>
</dbReference>
<dbReference type="OrthoDB" id="9805821at2"/>
<dbReference type="Gene3D" id="3.20.20.300">
    <property type="entry name" value="Glycoside hydrolase, family 3, N-terminal domain"/>
    <property type="match status" value="1"/>
</dbReference>
<dbReference type="AlphaFoldDB" id="A0A3Q9BKZ8"/>
<dbReference type="SMART" id="SM01217">
    <property type="entry name" value="Fn3_like"/>
    <property type="match status" value="1"/>
</dbReference>
<evidence type="ECO:0000313" key="9">
    <source>
        <dbReference type="EMBL" id="AZP04857.1"/>
    </source>
</evidence>
<evidence type="ECO:0000256" key="4">
    <source>
        <dbReference type="ARBA" id="ARBA00022729"/>
    </source>
</evidence>
<dbReference type="KEGG" id="jeh:EJN90_09505"/>
<dbReference type="SUPFAM" id="SSF51445">
    <property type="entry name" value="(Trans)glycosidases"/>
    <property type="match status" value="1"/>
</dbReference>
<dbReference type="Proteomes" id="UP000273326">
    <property type="component" value="Chromosome"/>
</dbReference>
<dbReference type="Pfam" id="PF01915">
    <property type="entry name" value="Glyco_hydro_3_C"/>
    <property type="match status" value="1"/>
</dbReference>
<dbReference type="InterPro" id="IPR036881">
    <property type="entry name" value="Glyco_hydro_3_C_sf"/>
</dbReference>
<keyword evidence="10" id="KW-1185">Reference proteome</keyword>
<dbReference type="InterPro" id="IPR013783">
    <property type="entry name" value="Ig-like_fold"/>
</dbReference>
<dbReference type="InterPro" id="IPR017853">
    <property type="entry name" value="GH"/>
</dbReference>
<evidence type="ECO:0000256" key="1">
    <source>
        <dbReference type="ARBA" id="ARBA00000448"/>
    </source>
</evidence>
<evidence type="ECO:0000259" key="8">
    <source>
        <dbReference type="SMART" id="SM01217"/>
    </source>
</evidence>
<comment type="similarity">
    <text evidence="2 7">Belongs to the glycosyl hydrolase 3 family.</text>
</comment>
<reference evidence="10" key="1">
    <citation type="submission" date="2018-12" db="EMBL/GenBank/DDBJ databases">
        <title>Complete genome sequencing of Jeotgalibaca sp. H21T32.</title>
        <authorList>
            <person name="Bae J.-W."/>
            <person name="Lee S.-Y."/>
        </authorList>
    </citation>
    <scope>NUCLEOTIDE SEQUENCE [LARGE SCALE GENOMIC DNA]</scope>
    <source>
        <strain evidence="10">H21T32</strain>
    </source>
</reference>
<feature type="domain" description="Fibronectin type III-like" evidence="8">
    <location>
        <begin position="659"/>
        <end position="728"/>
    </location>
</feature>
<accession>A0A3Q9BKZ8</accession>
<name>A0A3Q9BKZ8_9LACT</name>
<dbReference type="InterPro" id="IPR019800">
    <property type="entry name" value="Glyco_hydro_3_AS"/>
</dbReference>
<dbReference type="EMBL" id="CP034465">
    <property type="protein sequence ID" value="AZP04857.1"/>
    <property type="molecule type" value="Genomic_DNA"/>
</dbReference>
<evidence type="ECO:0000313" key="10">
    <source>
        <dbReference type="Proteomes" id="UP000273326"/>
    </source>
</evidence>
<evidence type="ECO:0000256" key="7">
    <source>
        <dbReference type="RuleBase" id="RU361161"/>
    </source>
</evidence>
<dbReference type="PRINTS" id="PR00133">
    <property type="entry name" value="GLHYDRLASE3"/>
</dbReference>
<protein>
    <recommendedName>
        <fullName evidence="3">beta-glucosidase</fullName>
        <ecNumber evidence="3">3.2.1.21</ecNumber>
    </recommendedName>
</protein>
<dbReference type="PANTHER" id="PTHR30620">
    <property type="entry name" value="PERIPLASMIC BETA-GLUCOSIDASE-RELATED"/>
    <property type="match status" value="1"/>
</dbReference>
<proteinExistence type="inferred from homology"/>
<evidence type="ECO:0000256" key="5">
    <source>
        <dbReference type="ARBA" id="ARBA00022801"/>
    </source>
</evidence>
<dbReference type="InterPro" id="IPR002772">
    <property type="entry name" value="Glyco_hydro_3_C"/>
</dbReference>
<dbReference type="PROSITE" id="PS00775">
    <property type="entry name" value="GLYCOSYL_HYDROL_F3"/>
    <property type="match status" value="1"/>
</dbReference>
<keyword evidence="4" id="KW-0732">Signal</keyword>
<comment type="catalytic activity">
    <reaction evidence="1">
        <text>Hydrolysis of terminal, non-reducing beta-D-glucosyl residues with release of beta-D-glucose.</text>
        <dbReference type="EC" id="3.2.1.21"/>
    </reaction>
</comment>
<keyword evidence="5 7" id="KW-0378">Hydrolase</keyword>
<evidence type="ECO:0000256" key="2">
    <source>
        <dbReference type="ARBA" id="ARBA00005336"/>
    </source>
</evidence>
<evidence type="ECO:0000256" key="3">
    <source>
        <dbReference type="ARBA" id="ARBA00012744"/>
    </source>
</evidence>
<dbReference type="PANTHER" id="PTHR30620:SF16">
    <property type="entry name" value="LYSOSOMAL BETA GLUCOSIDASE"/>
    <property type="match status" value="1"/>
</dbReference>
<dbReference type="Pfam" id="PF14310">
    <property type="entry name" value="Fn3-like"/>
    <property type="match status" value="1"/>
</dbReference>
<dbReference type="Pfam" id="PF00933">
    <property type="entry name" value="Glyco_hydro_3"/>
    <property type="match status" value="1"/>
</dbReference>
<dbReference type="Gene3D" id="3.40.50.1700">
    <property type="entry name" value="Glycoside hydrolase family 3 C-terminal domain"/>
    <property type="match status" value="1"/>
</dbReference>
<dbReference type="InterPro" id="IPR036962">
    <property type="entry name" value="Glyco_hydro_3_N_sf"/>
</dbReference>
<sequence>MNKEKLDRLFSTLSFEEKVGQMIQLTGDFFNIDERIMETGPMKKLGLHDNFEPFNVGSVLNVTDSKNVVELQTEYLKRATHRIPLLFMADVIYGYKSIFPIPLAQTCSWNFDLIEKSAQVIAKECYDAGIHVTFSPMVDVARDARWGRVMESPGEDVLLAKKYAEHMVRGIQGNREMIGENHIAACVKHFAAYGAPTAGREYNSVDLSMTSLRNTYLPSYKAAMDAGVKLVMTAFNTLNGIPCTGNEWLNKELLRDEYDFEGVLISDYAAIEELKYHGYTANNQESAEKAIQSTVDIDMKTAIYANELKTLTEENPLLLQLVDESAYRVLTLKNDLGLFEDPYRGMKREAEAETSSFPREHIEAMEELARESIVLLKNADQLPLKKKKIALIGPYSKEKSVLGFWAITGDEEDAYSLYDGLTEFSDEENLGWDIEVASGAPLIQEKDFYQFGKYADRFVEETQSQEQLLAEALEIANASDIVLLALGESAYQSGEGGSRVNPSLPEHQIALLKELKKTGKPIILIVFSGRPLLLDKVVDEVEAIIYAWFPGTMSGKVLAEILSGKVNPSARLSMTFPRAVGQIPIYYSELSTGRPHERIEPYHRFASRYLDESNSPLFPFGFGLSYSQVEYTEMKAKEEAGKHYVTIQVRNTGVYPTKEVVQLYVQDKAASVVRPVKELRAFEKISLKPGETSEVAFELTDDLFSFIDNEGNEIVEAGEYILFIGQHALDDRFQLTVQR</sequence>
<gene>
    <name evidence="9" type="ORF">EJN90_09505</name>
</gene>
<dbReference type="GO" id="GO:0009251">
    <property type="term" value="P:glucan catabolic process"/>
    <property type="evidence" value="ECO:0007669"/>
    <property type="project" value="TreeGrafter"/>
</dbReference>
<organism evidence="9 10">
    <name type="scientific">Jeotgalibaca ciconiae</name>
    <dbReference type="NCBI Taxonomy" id="2496265"/>
    <lineage>
        <taxon>Bacteria</taxon>
        <taxon>Bacillati</taxon>
        <taxon>Bacillota</taxon>
        <taxon>Bacilli</taxon>
        <taxon>Lactobacillales</taxon>
        <taxon>Carnobacteriaceae</taxon>
        <taxon>Jeotgalibaca</taxon>
    </lineage>
</organism>
<dbReference type="InterPro" id="IPR001764">
    <property type="entry name" value="Glyco_hydro_3_N"/>
</dbReference>
<dbReference type="RefSeq" id="WP_126110669.1">
    <property type="nucleotide sequence ID" value="NZ_CP034465.1"/>
</dbReference>
<dbReference type="GO" id="GO:0008422">
    <property type="term" value="F:beta-glucosidase activity"/>
    <property type="evidence" value="ECO:0007669"/>
    <property type="project" value="UniProtKB-EC"/>
</dbReference>
<dbReference type="Gene3D" id="2.60.40.10">
    <property type="entry name" value="Immunoglobulins"/>
    <property type="match status" value="1"/>
</dbReference>
<dbReference type="FunFam" id="2.60.40.10:FF:000495">
    <property type="entry name" value="Periplasmic beta-glucosidase"/>
    <property type="match status" value="1"/>
</dbReference>
<dbReference type="InterPro" id="IPR051915">
    <property type="entry name" value="Cellulose_Degrad_GH3"/>
</dbReference>